<protein>
    <recommendedName>
        <fullName evidence="8">Metal-dependent carboxypeptidase</fullName>
        <ecNumber evidence="8">3.4.17.19</ecNumber>
    </recommendedName>
</protein>
<feature type="binding site" evidence="9">
    <location>
        <position position="296"/>
    </location>
    <ligand>
        <name>Zn(2+)</name>
        <dbReference type="ChEBI" id="CHEBI:29105"/>
        <note>catalytic</note>
    </ligand>
</feature>
<keyword evidence="1 8" id="KW-0121">Carboxypeptidase</keyword>
<keyword evidence="3 8" id="KW-0479">Metal-binding</keyword>
<keyword evidence="2 8" id="KW-0645">Protease</keyword>
<dbReference type="GO" id="GO:0004181">
    <property type="term" value="F:metallocarboxypeptidase activity"/>
    <property type="evidence" value="ECO:0007669"/>
    <property type="project" value="UniProtKB-UniRule"/>
</dbReference>
<dbReference type="PANTHER" id="PTHR34217:SF1">
    <property type="entry name" value="CARBOXYPEPTIDASE 1"/>
    <property type="match status" value="1"/>
</dbReference>
<dbReference type="EC" id="3.4.17.19" evidence="8"/>
<dbReference type="CDD" id="cd06460">
    <property type="entry name" value="M32_Taq"/>
    <property type="match status" value="1"/>
</dbReference>
<evidence type="ECO:0000256" key="7">
    <source>
        <dbReference type="ARBA" id="ARBA00061580"/>
    </source>
</evidence>
<dbReference type="PRINTS" id="PR00998">
    <property type="entry name" value="CRBOXYPTASET"/>
</dbReference>
<keyword evidence="9" id="KW-0862">Zinc</keyword>
<comment type="catalytic activity">
    <reaction evidence="6 8">
        <text>Release of a C-terminal amino acid with broad specificity, except for -Pro.</text>
        <dbReference type="EC" id="3.4.17.19"/>
    </reaction>
</comment>
<dbReference type="PROSITE" id="PS52034">
    <property type="entry name" value="PEPTIDASE_M32"/>
    <property type="match status" value="1"/>
</dbReference>
<accession>A0A3M7TUR9</accession>
<comment type="cofactor">
    <cofactor evidence="9">
        <name>Zn(2+)</name>
        <dbReference type="ChEBI" id="CHEBI:29105"/>
    </cofactor>
    <text evidence="9">Binds 1 zinc ion per subunit.</text>
</comment>
<gene>
    <name evidence="11" type="ORF">EBO34_05515</name>
</gene>
<comment type="function">
    <text evidence="8">Broad specificity carboxypetidase that releases amino acids sequentially from the C-terminus, including neutral, aromatic, polar and basic residues.</text>
</comment>
<dbReference type="FunFam" id="1.10.1370.30:FF:000003">
    <property type="entry name" value="Thermostable carboxypeptidase 1"/>
    <property type="match status" value="1"/>
</dbReference>
<reference evidence="11 12" key="1">
    <citation type="submission" date="2018-10" db="EMBL/GenBank/DDBJ databases">
        <title>Bacillus Keqinensis sp. nov., a moderately halophilic bacterium isolated from a saline-alkaline lake.</title>
        <authorList>
            <person name="Wang H."/>
        </authorList>
    </citation>
    <scope>NUCLEOTIDE SEQUENCE [LARGE SCALE GENOMIC DNA]</scope>
    <source>
        <strain evidence="11 12">KQ-3</strain>
    </source>
</reference>
<evidence type="ECO:0000256" key="8">
    <source>
        <dbReference type="PIRNR" id="PIRNR006615"/>
    </source>
</evidence>
<evidence type="ECO:0000313" key="11">
    <source>
        <dbReference type="EMBL" id="RNA69398.1"/>
    </source>
</evidence>
<comment type="similarity">
    <text evidence="7 8">Belongs to the peptidase M32 family.</text>
</comment>
<dbReference type="SUPFAM" id="SSF55486">
    <property type="entry name" value="Metalloproteases ('zincins'), catalytic domain"/>
    <property type="match status" value="1"/>
</dbReference>
<dbReference type="PIRSF" id="PIRSF006615">
    <property type="entry name" value="Zn_crbxpep_Taq"/>
    <property type="match status" value="1"/>
</dbReference>
<dbReference type="OrthoDB" id="9772308at2"/>
<evidence type="ECO:0000256" key="9">
    <source>
        <dbReference type="PIRSR" id="PIRSR006615-1"/>
    </source>
</evidence>
<organism evidence="11 12">
    <name type="scientific">Alteribacter keqinensis</name>
    <dbReference type="NCBI Taxonomy" id="2483800"/>
    <lineage>
        <taxon>Bacteria</taxon>
        <taxon>Bacillati</taxon>
        <taxon>Bacillota</taxon>
        <taxon>Bacilli</taxon>
        <taxon>Bacillales</taxon>
        <taxon>Bacillaceae</taxon>
        <taxon>Alteribacter</taxon>
    </lineage>
</organism>
<dbReference type="AlphaFoldDB" id="A0A3M7TUR9"/>
<feature type="binding site" evidence="9">
    <location>
        <position position="270"/>
    </location>
    <ligand>
        <name>Zn(2+)</name>
        <dbReference type="ChEBI" id="CHEBI:29105"/>
        <note>catalytic</note>
    </ligand>
</feature>
<dbReference type="Gene3D" id="1.10.1370.30">
    <property type="match status" value="1"/>
</dbReference>
<comment type="caution">
    <text evidence="11">The sequence shown here is derived from an EMBL/GenBank/DDBJ whole genome shotgun (WGS) entry which is preliminary data.</text>
</comment>
<dbReference type="GO" id="GO:0006508">
    <property type="term" value="P:proteolysis"/>
    <property type="evidence" value="ECO:0007669"/>
    <property type="project" value="UniProtKB-UniRule"/>
</dbReference>
<dbReference type="EMBL" id="RHIB01000001">
    <property type="protein sequence ID" value="RNA69398.1"/>
    <property type="molecule type" value="Genomic_DNA"/>
</dbReference>
<feature type="active site" description="Proton donor/acceptor" evidence="10">
    <location>
        <position position="267"/>
    </location>
</feature>
<evidence type="ECO:0000256" key="4">
    <source>
        <dbReference type="ARBA" id="ARBA00022801"/>
    </source>
</evidence>
<keyword evidence="4 8" id="KW-0378">Hydrolase</keyword>
<keyword evidence="5 8" id="KW-0482">Metalloprotease</keyword>
<dbReference type="RefSeq" id="WP_122896918.1">
    <property type="nucleotide sequence ID" value="NZ_RHIB01000001.1"/>
</dbReference>
<proteinExistence type="inferred from homology"/>
<evidence type="ECO:0000256" key="3">
    <source>
        <dbReference type="ARBA" id="ARBA00022723"/>
    </source>
</evidence>
<sequence>MTKSVKQTEKEFLYYVKKMSNFKEAHGLMAWDLRTGAPKKGASQRAEVIGTLSAQVFQMSVSDEMASFIDILSGTDEIDEVTRDSVAECKKAYNKQKNIPEKEFQEYVVLTSNAESIWPEAKEKADFDTFRPYLEKIVEFNRSYVEWVGYEGNKYNALLDDYEPGLTVETLDRVFGDLRDQLVPLVKAVTESSYQPETDFLFKHFPADRQEAFSKIILEQMNYDFEAGRLDTTVHPFAIGLNPNDVRVTTKYDEDDFRTAVFGTIHEGGHALYEQNISEKYIGTPLCSGTSMGIHESQSLFWENFVGRNRAFWEKNYVLLKEQSSGQFDNVDLDTFYKGINVAGPSLIRIEADEMTYALHIIVRYELEKALINGDLEVKDLPKAWNDKMEEYLGVRPSHDGEGVLQDVHWSGGAFGYFPSYALGYVYAAQLMNVLRKDMNEGFESLLRNGDLGPVKEWMTRHVHQYGKSKLPLEILKETTGEEINAQYLIDYLKSKYSDVYKLNIQQAK</sequence>
<evidence type="ECO:0000256" key="6">
    <source>
        <dbReference type="ARBA" id="ARBA00052755"/>
    </source>
</evidence>
<dbReference type="GO" id="GO:0008270">
    <property type="term" value="F:zinc ion binding"/>
    <property type="evidence" value="ECO:0007669"/>
    <property type="project" value="UniProtKB-ARBA"/>
</dbReference>
<evidence type="ECO:0000256" key="5">
    <source>
        <dbReference type="ARBA" id="ARBA00023049"/>
    </source>
</evidence>
<feature type="binding site" evidence="9">
    <location>
        <position position="266"/>
    </location>
    <ligand>
        <name>Zn(2+)</name>
        <dbReference type="ChEBI" id="CHEBI:29105"/>
        <note>catalytic</note>
    </ligand>
</feature>
<evidence type="ECO:0000313" key="12">
    <source>
        <dbReference type="Proteomes" id="UP000278746"/>
    </source>
</evidence>
<evidence type="ECO:0000256" key="2">
    <source>
        <dbReference type="ARBA" id="ARBA00022670"/>
    </source>
</evidence>
<name>A0A3M7TUR9_9BACI</name>
<evidence type="ECO:0000256" key="1">
    <source>
        <dbReference type="ARBA" id="ARBA00022645"/>
    </source>
</evidence>
<dbReference type="PANTHER" id="PTHR34217">
    <property type="entry name" value="METAL-DEPENDENT CARBOXYPEPTIDASE"/>
    <property type="match status" value="1"/>
</dbReference>
<dbReference type="Proteomes" id="UP000278746">
    <property type="component" value="Unassembled WGS sequence"/>
</dbReference>
<dbReference type="Pfam" id="PF02074">
    <property type="entry name" value="Peptidase_M32"/>
    <property type="match status" value="1"/>
</dbReference>
<evidence type="ECO:0000256" key="10">
    <source>
        <dbReference type="PIRSR" id="PIRSR006615-2"/>
    </source>
</evidence>
<dbReference type="InterPro" id="IPR001333">
    <property type="entry name" value="Peptidase_M32_Taq"/>
</dbReference>
<keyword evidence="12" id="KW-1185">Reference proteome</keyword>